<sequence length="156" mass="18017">MASIMLKKCNLLKIAQPSISRTFTAISTKLYSTGNVIDPPDDVLFKIPVNPSRENEPLQQRKNRLQYQSRKRGMLENDLLLATFAAKYLKGFNATETEEYDRLINGPSNDWDLYYWATGIKPIPEEYNNKCMSMLAEHCKNLNKEVRIRQPNLVSM</sequence>
<dbReference type="Gene3D" id="1.10.150.250">
    <property type="entry name" value="Flavinator of succinate dehydrogenase"/>
    <property type="match status" value="1"/>
</dbReference>
<reference evidence="5" key="1">
    <citation type="submission" date="2021-12" db="EMBL/GenBank/DDBJ databases">
        <authorList>
            <person name="King R."/>
        </authorList>
    </citation>
    <scope>NUCLEOTIDE SEQUENCE</scope>
</reference>
<dbReference type="OrthoDB" id="284292at2759"/>
<dbReference type="GO" id="GO:0005759">
    <property type="term" value="C:mitochondrial matrix"/>
    <property type="evidence" value="ECO:0007669"/>
    <property type="project" value="UniProtKB-SubCell"/>
</dbReference>
<dbReference type="FunFam" id="1.10.150.250:FF:000002">
    <property type="entry name" value="Succinate dehydrogenase assembly factor 2, mitochondrial"/>
    <property type="match status" value="1"/>
</dbReference>
<name>A0A9P0FKS9_BRAAE</name>
<dbReference type="InterPro" id="IPR028882">
    <property type="entry name" value="SDHAF2"/>
</dbReference>
<dbReference type="PANTHER" id="PTHR12469">
    <property type="entry name" value="PROTEIN EMI5 HOMOLOG, MITOCHONDRIAL"/>
    <property type="match status" value="1"/>
</dbReference>
<dbReference type="Pfam" id="PF03937">
    <property type="entry name" value="Sdh5"/>
    <property type="match status" value="1"/>
</dbReference>
<dbReference type="GO" id="GO:0034553">
    <property type="term" value="P:mitochondrial respiratory chain complex II assembly"/>
    <property type="evidence" value="ECO:0007669"/>
    <property type="project" value="TreeGrafter"/>
</dbReference>
<dbReference type="GO" id="GO:0006121">
    <property type="term" value="P:mitochondrial electron transport, succinate to ubiquinone"/>
    <property type="evidence" value="ECO:0007669"/>
    <property type="project" value="UniProtKB-UniRule"/>
</dbReference>
<organism evidence="5 6">
    <name type="scientific">Brassicogethes aeneus</name>
    <name type="common">Rape pollen beetle</name>
    <name type="synonym">Meligethes aeneus</name>
    <dbReference type="NCBI Taxonomy" id="1431903"/>
    <lineage>
        <taxon>Eukaryota</taxon>
        <taxon>Metazoa</taxon>
        <taxon>Ecdysozoa</taxon>
        <taxon>Arthropoda</taxon>
        <taxon>Hexapoda</taxon>
        <taxon>Insecta</taxon>
        <taxon>Pterygota</taxon>
        <taxon>Neoptera</taxon>
        <taxon>Endopterygota</taxon>
        <taxon>Coleoptera</taxon>
        <taxon>Polyphaga</taxon>
        <taxon>Cucujiformia</taxon>
        <taxon>Nitidulidae</taxon>
        <taxon>Meligethinae</taxon>
        <taxon>Brassicogethes</taxon>
    </lineage>
</organism>
<keyword evidence="6" id="KW-1185">Reference proteome</keyword>
<evidence type="ECO:0000256" key="4">
    <source>
        <dbReference type="HAMAP-Rule" id="MF_03057"/>
    </source>
</evidence>
<dbReference type="PANTHER" id="PTHR12469:SF2">
    <property type="entry name" value="SUCCINATE DEHYDROGENASE ASSEMBLY FACTOR 2, MITOCHONDRIAL"/>
    <property type="match status" value="1"/>
</dbReference>
<keyword evidence="3 4" id="KW-0143">Chaperone</keyword>
<dbReference type="Proteomes" id="UP001154078">
    <property type="component" value="Chromosome 6"/>
</dbReference>
<evidence type="ECO:0000256" key="2">
    <source>
        <dbReference type="ARBA" id="ARBA00023128"/>
    </source>
</evidence>
<evidence type="ECO:0000313" key="6">
    <source>
        <dbReference type="Proteomes" id="UP001154078"/>
    </source>
</evidence>
<dbReference type="GO" id="GO:0006099">
    <property type="term" value="P:tricarboxylic acid cycle"/>
    <property type="evidence" value="ECO:0007669"/>
    <property type="project" value="TreeGrafter"/>
</dbReference>
<gene>
    <name evidence="5" type="ORF">MELIAE_LOCUS9415</name>
</gene>
<dbReference type="EMBL" id="OV121137">
    <property type="protein sequence ID" value="CAH0559300.1"/>
    <property type="molecule type" value="Genomic_DNA"/>
</dbReference>
<dbReference type="HAMAP" id="MF_03057">
    <property type="entry name" value="SDHAF2"/>
    <property type="match status" value="1"/>
</dbReference>
<dbReference type="SUPFAM" id="SSF109910">
    <property type="entry name" value="YgfY-like"/>
    <property type="match status" value="1"/>
</dbReference>
<evidence type="ECO:0000313" key="5">
    <source>
        <dbReference type="EMBL" id="CAH0559300.1"/>
    </source>
</evidence>
<protein>
    <recommendedName>
        <fullName evidence="4">Succinate dehydrogenase assembly factor 2, mitochondrial</fullName>
        <shortName evidence="4">SDH assembly factor 2</shortName>
        <shortName evidence="4">SDHAF2</shortName>
    </recommendedName>
</protein>
<evidence type="ECO:0000256" key="1">
    <source>
        <dbReference type="ARBA" id="ARBA00004305"/>
    </source>
</evidence>
<accession>A0A9P0FKS9</accession>
<proteinExistence type="inferred from homology"/>
<dbReference type="AlphaFoldDB" id="A0A9P0FKS9"/>
<evidence type="ECO:0000256" key="3">
    <source>
        <dbReference type="ARBA" id="ARBA00023186"/>
    </source>
</evidence>
<dbReference type="InterPro" id="IPR036714">
    <property type="entry name" value="SDH_sf"/>
</dbReference>
<comment type="function">
    <text evidence="4">Plays an essential role in the assembly of succinate dehydrogenase (SDH), an enzyme complex (also referred to as respiratory complex II) that is a component of both the tricarboxylic acid (TCA) cycle and the mitochondrial electron transport chain, and which couples the oxidation of succinate to fumarate with the reduction of ubiquinone (coenzyme Q) to ubiquinol. Required for flavinylation (covalent attachment of FAD) of the flavoprotein subunit of the SDH catalytic dimer.</text>
</comment>
<comment type="similarity">
    <text evidence="4">Belongs to the SDHAF2 family.</text>
</comment>
<comment type="subunit">
    <text evidence="4">Interacts with the flavoprotein subunit within the SDH catalytic dimer.</text>
</comment>
<comment type="subcellular location">
    <subcellularLocation>
        <location evidence="1 4">Mitochondrion matrix</location>
    </subcellularLocation>
</comment>
<keyword evidence="2 4" id="KW-0496">Mitochondrion</keyword>
<dbReference type="InterPro" id="IPR005631">
    <property type="entry name" value="SDH"/>
</dbReference>